<evidence type="ECO:0000256" key="12">
    <source>
        <dbReference type="ARBA" id="ARBA00023136"/>
    </source>
</evidence>
<feature type="compositionally biased region" description="Gly residues" evidence="14">
    <location>
        <begin position="154"/>
        <end position="178"/>
    </location>
</feature>
<keyword evidence="6 15" id="KW-0812">Transmembrane</keyword>
<keyword evidence="4" id="KW-0813">Transport</keyword>
<evidence type="ECO:0000313" key="16">
    <source>
        <dbReference type="EMBL" id="CAE6461287.1"/>
    </source>
</evidence>
<keyword evidence="11" id="KW-0406">Ion transport</keyword>
<evidence type="ECO:0000256" key="9">
    <source>
        <dbReference type="ARBA" id="ARBA00022837"/>
    </source>
</evidence>
<comment type="subcellular location">
    <subcellularLocation>
        <location evidence="1">Endoplasmic reticulum membrane</location>
        <topology evidence="1">Single-pass type I membrane protein</topology>
    </subcellularLocation>
</comment>
<evidence type="ECO:0000256" key="1">
    <source>
        <dbReference type="ARBA" id="ARBA00004115"/>
    </source>
</evidence>
<feature type="transmembrane region" description="Helical" evidence="15">
    <location>
        <begin position="120"/>
        <end position="138"/>
    </location>
</feature>
<reference evidence="16" key="1">
    <citation type="submission" date="2021-01" db="EMBL/GenBank/DDBJ databases">
        <authorList>
            <person name="Kaushik A."/>
        </authorList>
    </citation>
    <scope>NUCLEOTIDE SEQUENCE</scope>
    <source>
        <strain evidence="16">AG4-RS23</strain>
    </source>
</reference>
<dbReference type="PANTHER" id="PTHR15929:SF0">
    <property type="entry name" value="STORE-OPERATED CALCIUM ENTRY-ASSOCIATED REGULATORY FACTOR"/>
    <property type="match status" value="1"/>
</dbReference>
<name>A0A8H3BNM9_9AGAM</name>
<evidence type="ECO:0000256" key="11">
    <source>
        <dbReference type="ARBA" id="ARBA00023065"/>
    </source>
</evidence>
<keyword evidence="5" id="KW-0109">Calcium transport</keyword>
<protein>
    <recommendedName>
        <fullName evidence="3">Store-operated calcium entry-associated regulatory factor</fullName>
    </recommendedName>
    <alternativeName>
        <fullName evidence="13">Transmembrane protein 66</fullName>
    </alternativeName>
</protein>
<proteinExistence type="inferred from homology"/>
<dbReference type="GO" id="GO:0006816">
    <property type="term" value="P:calcium ion transport"/>
    <property type="evidence" value="ECO:0007669"/>
    <property type="project" value="UniProtKB-KW"/>
</dbReference>
<dbReference type="EMBL" id="CAJMWY010001200">
    <property type="protein sequence ID" value="CAE6461287.1"/>
    <property type="molecule type" value="Genomic_DNA"/>
</dbReference>
<comment type="caution">
    <text evidence="16">The sequence shown here is derived from an EMBL/GenBank/DDBJ whole genome shotgun (WGS) entry which is preliminary data.</text>
</comment>
<sequence length="338" mass="36783">MARPERVLLSSIKTLVLYADEFTKSRRTSPVPQLECTGSACRDFQPSSVYCTKAGDSDWKCEADLPASLRFGKLHVSCEGWDRPGDPYVLKGSCGLTYSLVRTPSGSYHTPNAGTDYTTYVLYIAVVLLALYILISWLRPRSLSSRSGRSWGSGTPGGGSGRGGGWPWGNGGRRGGGPSSSNDAPPPYTKHARPSQPNQNESWRPGFWTGTHLFNIYLIMTITTFSHIPPPPSPTLIPCFDHELRPCRLDNAGLGAGGLAAGAFNYLTRPRDTYRPTTTAWDWDRASSFSSTGPYRPEASAFRRRYDYDDSGAGSSTGPGTRLGEMRRATGYAGTSVR</sequence>
<keyword evidence="7" id="KW-0732">Signal</keyword>
<evidence type="ECO:0000256" key="7">
    <source>
        <dbReference type="ARBA" id="ARBA00022729"/>
    </source>
</evidence>
<keyword evidence="9" id="KW-0106">Calcium</keyword>
<keyword evidence="12 15" id="KW-0472">Membrane</keyword>
<gene>
    <name evidence="16" type="ORF">RDB_LOCUS68877</name>
</gene>
<accession>A0A8H3BNM9</accession>
<feature type="compositionally biased region" description="Low complexity" evidence="14">
    <location>
        <begin position="143"/>
        <end position="153"/>
    </location>
</feature>
<keyword evidence="8" id="KW-0256">Endoplasmic reticulum</keyword>
<keyword evidence="10 15" id="KW-1133">Transmembrane helix</keyword>
<dbReference type="Pfam" id="PF06682">
    <property type="entry name" value="SARAF"/>
    <property type="match status" value="1"/>
</dbReference>
<evidence type="ECO:0000256" key="6">
    <source>
        <dbReference type="ARBA" id="ARBA00022692"/>
    </source>
</evidence>
<dbReference type="PANTHER" id="PTHR15929">
    <property type="entry name" value="STORE-OPERATED CALCIUM ENTRY-ASSOCIATED REGULATORY FACTOR"/>
    <property type="match status" value="1"/>
</dbReference>
<evidence type="ECO:0000256" key="4">
    <source>
        <dbReference type="ARBA" id="ARBA00022448"/>
    </source>
</evidence>
<feature type="region of interest" description="Disordered" evidence="14">
    <location>
        <begin position="307"/>
        <end position="338"/>
    </location>
</feature>
<comment type="similarity">
    <text evidence="2">Belongs to the SARAF family.</text>
</comment>
<feature type="region of interest" description="Disordered" evidence="14">
    <location>
        <begin position="143"/>
        <end position="204"/>
    </location>
</feature>
<evidence type="ECO:0000256" key="13">
    <source>
        <dbReference type="ARBA" id="ARBA00031116"/>
    </source>
</evidence>
<evidence type="ECO:0000256" key="14">
    <source>
        <dbReference type="SAM" id="MobiDB-lite"/>
    </source>
</evidence>
<evidence type="ECO:0000313" key="17">
    <source>
        <dbReference type="Proteomes" id="UP000663861"/>
    </source>
</evidence>
<evidence type="ECO:0000256" key="2">
    <source>
        <dbReference type="ARBA" id="ARBA00006833"/>
    </source>
</evidence>
<evidence type="ECO:0000256" key="10">
    <source>
        <dbReference type="ARBA" id="ARBA00022989"/>
    </source>
</evidence>
<organism evidence="16 17">
    <name type="scientific">Rhizoctonia solani</name>
    <dbReference type="NCBI Taxonomy" id="456999"/>
    <lineage>
        <taxon>Eukaryota</taxon>
        <taxon>Fungi</taxon>
        <taxon>Dikarya</taxon>
        <taxon>Basidiomycota</taxon>
        <taxon>Agaricomycotina</taxon>
        <taxon>Agaricomycetes</taxon>
        <taxon>Cantharellales</taxon>
        <taxon>Ceratobasidiaceae</taxon>
        <taxon>Rhizoctonia</taxon>
    </lineage>
</organism>
<dbReference type="GO" id="GO:0005789">
    <property type="term" value="C:endoplasmic reticulum membrane"/>
    <property type="evidence" value="ECO:0007669"/>
    <property type="project" value="UniProtKB-SubCell"/>
</dbReference>
<dbReference type="AlphaFoldDB" id="A0A8H3BNM9"/>
<dbReference type="InterPro" id="IPR009567">
    <property type="entry name" value="SARAF"/>
</dbReference>
<dbReference type="GO" id="GO:2001256">
    <property type="term" value="P:regulation of store-operated calcium entry"/>
    <property type="evidence" value="ECO:0007669"/>
    <property type="project" value="InterPro"/>
</dbReference>
<evidence type="ECO:0000256" key="15">
    <source>
        <dbReference type="SAM" id="Phobius"/>
    </source>
</evidence>
<evidence type="ECO:0000256" key="3">
    <source>
        <dbReference type="ARBA" id="ARBA00016584"/>
    </source>
</evidence>
<dbReference type="Proteomes" id="UP000663861">
    <property type="component" value="Unassembled WGS sequence"/>
</dbReference>
<evidence type="ECO:0000256" key="5">
    <source>
        <dbReference type="ARBA" id="ARBA00022568"/>
    </source>
</evidence>
<evidence type="ECO:0000256" key="8">
    <source>
        <dbReference type="ARBA" id="ARBA00022824"/>
    </source>
</evidence>